<dbReference type="OrthoDB" id="4307011at2"/>
<dbReference type="CDD" id="cd07377">
    <property type="entry name" value="WHTH_GntR"/>
    <property type="match status" value="1"/>
</dbReference>
<accession>A0A1H3M917</accession>
<dbReference type="PANTHER" id="PTHR38445:SF9">
    <property type="entry name" value="HTH-TYPE TRANSCRIPTIONAL REPRESSOR YTRA"/>
    <property type="match status" value="1"/>
</dbReference>
<reference evidence="5 6" key="1">
    <citation type="submission" date="2016-10" db="EMBL/GenBank/DDBJ databases">
        <authorList>
            <person name="de Groot N.N."/>
        </authorList>
    </citation>
    <scope>NUCLEOTIDE SEQUENCE [LARGE SCALE GENOMIC DNA]</scope>
    <source>
        <strain evidence="5 6">CPCC 202699</strain>
    </source>
</reference>
<evidence type="ECO:0000259" key="4">
    <source>
        <dbReference type="PROSITE" id="PS50949"/>
    </source>
</evidence>
<evidence type="ECO:0000313" key="5">
    <source>
        <dbReference type="EMBL" id="SDY73066.1"/>
    </source>
</evidence>
<proteinExistence type="predicted"/>
<evidence type="ECO:0000313" key="6">
    <source>
        <dbReference type="Proteomes" id="UP000199515"/>
    </source>
</evidence>
<evidence type="ECO:0000256" key="3">
    <source>
        <dbReference type="ARBA" id="ARBA00023163"/>
    </source>
</evidence>
<protein>
    <submittedName>
        <fullName evidence="5">DNA-binding transcriptional regulator YhcF, GntR family</fullName>
    </submittedName>
</protein>
<dbReference type="PROSITE" id="PS50949">
    <property type="entry name" value="HTH_GNTR"/>
    <property type="match status" value="1"/>
</dbReference>
<dbReference type="SMART" id="SM00345">
    <property type="entry name" value="HTH_GNTR"/>
    <property type="match status" value="1"/>
</dbReference>
<keyword evidence="3" id="KW-0804">Transcription</keyword>
<dbReference type="GO" id="GO:0003700">
    <property type="term" value="F:DNA-binding transcription factor activity"/>
    <property type="evidence" value="ECO:0007669"/>
    <property type="project" value="InterPro"/>
</dbReference>
<dbReference type="EMBL" id="FNON01000006">
    <property type="protein sequence ID" value="SDY73066.1"/>
    <property type="molecule type" value="Genomic_DNA"/>
</dbReference>
<dbReference type="InterPro" id="IPR036388">
    <property type="entry name" value="WH-like_DNA-bd_sf"/>
</dbReference>
<dbReference type="RefSeq" id="WP_091294117.1">
    <property type="nucleotide sequence ID" value="NZ_FNON01000006.1"/>
</dbReference>
<keyword evidence="1" id="KW-0805">Transcription regulation</keyword>
<dbReference type="Proteomes" id="UP000199515">
    <property type="component" value="Unassembled WGS sequence"/>
</dbReference>
<gene>
    <name evidence="5" type="ORF">SAMN05421504_106541</name>
</gene>
<dbReference type="Pfam" id="PF00392">
    <property type="entry name" value="GntR"/>
    <property type="match status" value="1"/>
</dbReference>
<evidence type="ECO:0000256" key="1">
    <source>
        <dbReference type="ARBA" id="ARBA00023015"/>
    </source>
</evidence>
<feature type="domain" description="HTH gntR-type" evidence="4">
    <location>
        <begin position="11"/>
        <end position="79"/>
    </location>
</feature>
<dbReference type="GO" id="GO:0003677">
    <property type="term" value="F:DNA binding"/>
    <property type="evidence" value="ECO:0007669"/>
    <property type="project" value="UniProtKB-KW"/>
</dbReference>
<dbReference type="Gene3D" id="1.10.10.10">
    <property type="entry name" value="Winged helix-like DNA-binding domain superfamily/Winged helix DNA-binding domain"/>
    <property type="match status" value="1"/>
</dbReference>
<dbReference type="AlphaFoldDB" id="A0A1H3M917"/>
<keyword evidence="2 5" id="KW-0238">DNA-binding</keyword>
<dbReference type="InterPro" id="IPR000524">
    <property type="entry name" value="Tscrpt_reg_HTH_GntR"/>
</dbReference>
<organism evidence="5 6">
    <name type="scientific">Amycolatopsis xylanica</name>
    <dbReference type="NCBI Taxonomy" id="589385"/>
    <lineage>
        <taxon>Bacteria</taxon>
        <taxon>Bacillati</taxon>
        <taxon>Actinomycetota</taxon>
        <taxon>Actinomycetes</taxon>
        <taxon>Pseudonocardiales</taxon>
        <taxon>Pseudonocardiaceae</taxon>
        <taxon>Amycolatopsis</taxon>
    </lineage>
</organism>
<sequence>MIVSVDNTSPVPPYEQVRSSLAQQINDRTLPVGTKLPTVRKLAADLGIAPNTIARAYRELEEAGLIETRGRAGSFVGASGDQGRQRAQQAAADYASITRKLGLSQGEALAIVSAALEGNVTPIKALGLRERPAH</sequence>
<name>A0A1H3M917_9PSEU</name>
<keyword evidence="6" id="KW-1185">Reference proteome</keyword>
<dbReference type="SUPFAM" id="SSF46785">
    <property type="entry name" value="Winged helix' DNA-binding domain"/>
    <property type="match status" value="1"/>
</dbReference>
<dbReference type="InterPro" id="IPR036390">
    <property type="entry name" value="WH_DNA-bd_sf"/>
</dbReference>
<dbReference type="PANTHER" id="PTHR38445">
    <property type="entry name" value="HTH-TYPE TRANSCRIPTIONAL REPRESSOR YTRA"/>
    <property type="match status" value="1"/>
</dbReference>
<evidence type="ECO:0000256" key="2">
    <source>
        <dbReference type="ARBA" id="ARBA00023125"/>
    </source>
</evidence>
<dbReference type="STRING" id="589385.SAMN05421504_106541"/>